<dbReference type="GO" id="GO:0098796">
    <property type="term" value="C:membrane protein complex"/>
    <property type="evidence" value="ECO:0007669"/>
    <property type="project" value="UniProtKB-ARBA"/>
</dbReference>
<dbReference type="GO" id="GO:0005524">
    <property type="term" value="F:ATP binding"/>
    <property type="evidence" value="ECO:0007669"/>
    <property type="project" value="UniProtKB-KW"/>
</dbReference>
<evidence type="ECO:0000256" key="7">
    <source>
        <dbReference type="ARBA" id="ARBA00038388"/>
    </source>
</evidence>
<dbReference type="GO" id="GO:0046677">
    <property type="term" value="P:response to antibiotic"/>
    <property type="evidence" value="ECO:0007669"/>
    <property type="project" value="UniProtKB-KW"/>
</dbReference>
<dbReference type="PANTHER" id="PTHR24220:SF685">
    <property type="entry name" value="ABC TRANSPORTER RELATED"/>
    <property type="match status" value="1"/>
</dbReference>
<keyword evidence="5" id="KW-1133">Transmembrane helix</keyword>
<reference evidence="9 10" key="1">
    <citation type="submission" date="2016-10" db="EMBL/GenBank/DDBJ databases">
        <authorList>
            <person name="de Groot N.N."/>
        </authorList>
    </citation>
    <scope>NUCLEOTIDE SEQUENCE [LARGE SCALE GENOMIC DNA]</scope>
    <source>
        <strain evidence="9 10">Nm1</strain>
    </source>
</reference>
<dbReference type="InterPro" id="IPR027417">
    <property type="entry name" value="P-loop_NTPase"/>
</dbReference>
<dbReference type="PROSITE" id="PS00211">
    <property type="entry name" value="ABC_TRANSPORTER_1"/>
    <property type="match status" value="1"/>
</dbReference>
<dbReference type="InterPro" id="IPR003593">
    <property type="entry name" value="AAA+_ATPase"/>
</dbReference>
<dbReference type="RefSeq" id="WP_090411186.1">
    <property type="nucleotide sequence ID" value="NZ_FNOY01000002.1"/>
</dbReference>
<keyword evidence="4 9" id="KW-0067">ATP-binding</keyword>
<dbReference type="Gene3D" id="3.40.50.300">
    <property type="entry name" value="P-loop containing nucleotide triphosphate hydrolases"/>
    <property type="match status" value="1"/>
</dbReference>
<evidence type="ECO:0000313" key="10">
    <source>
        <dbReference type="Proteomes" id="UP000198640"/>
    </source>
</evidence>
<proteinExistence type="inferred from homology"/>
<dbReference type="InterPro" id="IPR003439">
    <property type="entry name" value="ABC_transporter-like_ATP-bd"/>
</dbReference>
<dbReference type="InterPro" id="IPR015854">
    <property type="entry name" value="ABC_transpr_LolD-like"/>
</dbReference>
<keyword evidence="5" id="KW-0812">Transmembrane</keyword>
<dbReference type="GO" id="GO:0005886">
    <property type="term" value="C:plasma membrane"/>
    <property type="evidence" value="ECO:0007669"/>
    <property type="project" value="TreeGrafter"/>
</dbReference>
<keyword evidence="6" id="KW-0046">Antibiotic resistance</keyword>
<dbReference type="InterPro" id="IPR017871">
    <property type="entry name" value="ABC_transporter-like_CS"/>
</dbReference>
<evidence type="ECO:0000313" key="9">
    <source>
        <dbReference type="EMBL" id="SDX50440.1"/>
    </source>
</evidence>
<dbReference type="OrthoDB" id="9802264at2"/>
<keyword evidence="3" id="KW-0547">Nucleotide-binding</keyword>
<keyword evidence="5" id="KW-0472">Membrane</keyword>
<comment type="similarity">
    <text evidence="7">Belongs to the ABC transporter superfamily. Macrolide exporter (TC 3.A.1.122) family.</text>
</comment>
<evidence type="ECO:0000256" key="4">
    <source>
        <dbReference type="ARBA" id="ARBA00022840"/>
    </source>
</evidence>
<keyword evidence="1" id="KW-0813">Transport</keyword>
<evidence type="ECO:0000256" key="5">
    <source>
        <dbReference type="ARBA" id="ARBA00022989"/>
    </source>
</evidence>
<dbReference type="EMBL" id="FNOY01000002">
    <property type="protein sequence ID" value="SDX50440.1"/>
    <property type="molecule type" value="Genomic_DNA"/>
</dbReference>
<gene>
    <name evidence="9" type="ORF">SAMN05421881_1002102</name>
</gene>
<dbReference type="SMART" id="SM00382">
    <property type="entry name" value="AAA"/>
    <property type="match status" value="1"/>
</dbReference>
<dbReference type="InterPro" id="IPR017911">
    <property type="entry name" value="MacB-like_ATP-bd"/>
</dbReference>
<feature type="domain" description="ABC transporter" evidence="8">
    <location>
        <begin position="6"/>
        <end position="245"/>
    </location>
</feature>
<keyword evidence="2" id="KW-1003">Cell membrane</keyword>
<organism evidence="9 10">
    <name type="scientific">Nitrosomonas halophila</name>
    <dbReference type="NCBI Taxonomy" id="44576"/>
    <lineage>
        <taxon>Bacteria</taxon>
        <taxon>Pseudomonadati</taxon>
        <taxon>Pseudomonadota</taxon>
        <taxon>Betaproteobacteria</taxon>
        <taxon>Nitrosomonadales</taxon>
        <taxon>Nitrosomonadaceae</taxon>
        <taxon>Nitrosomonas</taxon>
    </lineage>
</organism>
<evidence type="ECO:0000256" key="6">
    <source>
        <dbReference type="ARBA" id="ARBA00023251"/>
    </source>
</evidence>
<dbReference type="FunFam" id="3.40.50.300:FF:000032">
    <property type="entry name" value="Export ABC transporter ATP-binding protein"/>
    <property type="match status" value="1"/>
</dbReference>
<dbReference type="GO" id="GO:0016887">
    <property type="term" value="F:ATP hydrolysis activity"/>
    <property type="evidence" value="ECO:0007669"/>
    <property type="project" value="InterPro"/>
</dbReference>
<protein>
    <submittedName>
        <fullName evidence="9">Putative ABC transport system ATP-binding protein</fullName>
    </submittedName>
</protein>
<dbReference type="GO" id="GO:0022857">
    <property type="term" value="F:transmembrane transporter activity"/>
    <property type="evidence" value="ECO:0007669"/>
    <property type="project" value="TreeGrafter"/>
</dbReference>
<dbReference type="AlphaFoldDB" id="A0A1H3C8R2"/>
<accession>A0A1H3C8R2</accession>
<evidence type="ECO:0000256" key="2">
    <source>
        <dbReference type="ARBA" id="ARBA00022475"/>
    </source>
</evidence>
<evidence type="ECO:0000259" key="8">
    <source>
        <dbReference type="PROSITE" id="PS50893"/>
    </source>
</evidence>
<dbReference type="PANTHER" id="PTHR24220">
    <property type="entry name" value="IMPORT ATP-BINDING PROTEIN"/>
    <property type="match status" value="1"/>
</dbReference>
<evidence type="ECO:0000256" key="3">
    <source>
        <dbReference type="ARBA" id="ARBA00022741"/>
    </source>
</evidence>
<evidence type="ECO:0000256" key="1">
    <source>
        <dbReference type="ARBA" id="ARBA00022448"/>
    </source>
</evidence>
<dbReference type="Proteomes" id="UP000198640">
    <property type="component" value="Unassembled WGS sequence"/>
</dbReference>
<dbReference type="CDD" id="cd03255">
    <property type="entry name" value="ABC_MJ0796_LolCDE_FtsE"/>
    <property type="match status" value="1"/>
</dbReference>
<dbReference type="Pfam" id="PF00005">
    <property type="entry name" value="ABC_tran"/>
    <property type="match status" value="1"/>
</dbReference>
<dbReference type="STRING" id="44576.SAMN05421881_1002102"/>
<name>A0A1H3C8R2_9PROT</name>
<sequence>MHAALLHVDALVKGYRLGRQSIEVLRGLSLHVAQGEMVAIMGPSGSGKTTLLNCLCGIDAPQSGTVTVAGDRIDYRDERARTLLRRKRIGQVFQFFNLIPTLTVAENVGLPLLIDRDRRHRDGKRVREMLALVGMSERRDHLPFQLSGGEMQLVSIARALVHGPDLLLADEPTGNVNPQVGRSIMRILRDTARRQGSGVLMVTHSPEHAAWADRVCFLKDGIIASELLHKGQADAPAPIHARLLALGI</sequence>
<dbReference type="SUPFAM" id="SSF52540">
    <property type="entry name" value="P-loop containing nucleoside triphosphate hydrolases"/>
    <property type="match status" value="1"/>
</dbReference>
<dbReference type="PROSITE" id="PS50893">
    <property type="entry name" value="ABC_TRANSPORTER_2"/>
    <property type="match status" value="1"/>
</dbReference>
<keyword evidence="10" id="KW-1185">Reference proteome</keyword>